<proteinExistence type="predicted"/>
<organism evidence="1 2">
    <name type="scientific">Meridianimarinicoccus marinus</name>
    <dbReference type="NCBI Taxonomy" id="3231483"/>
    <lineage>
        <taxon>Bacteria</taxon>
        <taxon>Pseudomonadati</taxon>
        <taxon>Pseudomonadota</taxon>
        <taxon>Alphaproteobacteria</taxon>
        <taxon>Rhodobacterales</taxon>
        <taxon>Paracoccaceae</taxon>
        <taxon>Meridianimarinicoccus</taxon>
    </lineage>
</organism>
<dbReference type="EMBL" id="JBFBVU010000035">
    <property type="protein sequence ID" value="MEV8468667.1"/>
    <property type="molecule type" value="Genomic_DNA"/>
</dbReference>
<evidence type="ECO:0000313" key="1">
    <source>
        <dbReference type="EMBL" id="MEV8468667.1"/>
    </source>
</evidence>
<sequence>MDASTNTTFHIDAAMDILLPPRSARRTPHKHHRLDDFGVVESFTADPRRTSSSVFG</sequence>
<name>A0ABV3LAZ8_9RHOB</name>
<gene>
    <name evidence="1" type="ORF">AB0T83_18030</name>
</gene>
<protein>
    <submittedName>
        <fullName evidence="1">Uncharacterized protein</fullName>
    </submittedName>
</protein>
<keyword evidence="2" id="KW-1185">Reference proteome</keyword>
<reference evidence="1 2" key="1">
    <citation type="submission" date="2024-07" db="EMBL/GenBank/DDBJ databases">
        <authorList>
            <person name="Kang M."/>
        </authorList>
    </citation>
    <scope>NUCLEOTIDE SEQUENCE [LARGE SCALE GENOMIC DNA]</scope>
    <source>
        <strain evidence="1 2">DFM31</strain>
    </source>
</reference>
<comment type="caution">
    <text evidence="1">The sequence shown here is derived from an EMBL/GenBank/DDBJ whole genome shotgun (WGS) entry which is preliminary data.</text>
</comment>
<dbReference type="Proteomes" id="UP001553161">
    <property type="component" value="Unassembled WGS sequence"/>
</dbReference>
<accession>A0ABV3LAZ8</accession>
<dbReference type="RefSeq" id="WP_366194627.1">
    <property type="nucleotide sequence ID" value="NZ_JBFBVU010000035.1"/>
</dbReference>
<evidence type="ECO:0000313" key="2">
    <source>
        <dbReference type="Proteomes" id="UP001553161"/>
    </source>
</evidence>